<reference evidence="3" key="1">
    <citation type="submission" date="2017-09" db="EMBL/GenBank/DDBJ databases">
        <title>Genome sequence of Nannocystis excedens DSM 71.</title>
        <authorList>
            <person name="Blom J."/>
        </authorList>
    </citation>
    <scope>NUCLEOTIDE SEQUENCE [LARGE SCALE GENOMIC DNA]</scope>
    <source>
        <strain evidence="3">type strain: E19</strain>
    </source>
</reference>
<keyword evidence="1" id="KW-1133">Transmembrane helix</keyword>
<keyword evidence="3" id="KW-1185">Reference proteome</keyword>
<feature type="transmembrane region" description="Helical" evidence="1">
    <location>
        <begin position="26"/>
        <end position="48"/>
    </location>
</feature>
<keyword evidence="1" id="KW-0812">Transmembrane</keyword>
<name>A0A2C9D2T3_9HYPH</name>
<dbReference type="RefSeq" id="WP_099555014.1">
    <property type="nucleotide sequence ID" value="NZ_LT960614.1"/>
</dbReference>
<gene>
    <name evidence="2" type="ORF">HDIA_1035</name>
</gene>
<dbReference type="EMBL" id="LT960614">
    <property type="protein sequence ID" value="SON54576.1"/>
    <property type="molecule type" value="Genomic_DNA"/>
</dbReference>
<protein>
    <submittedName>
        <fullName evidence="2">Uncharacterized protein</fullName>
    </submittedName>
</protein>
<proteinExistence type="predicted"/>
<organism evidence="2 3">
    <name type="scientific">Hartmannibacter diazotrophicus</name>
    <dbReference type="NCBI Taxonomy" id="1482074"/>
    <lineage>
        <taxon>Bacteria</taxon>
        <taxon>Pseudomonadati</taxon>
        <taxon>Pseudomonadota</taxon>
        <taxon>Alphaproteobacteria</taxon>
        <taxon>Hyphomicrobiales</taxon>
        <taxon>Pleomorphomonadaceae</taxon>
        <taxon>Hartmannibacter</taxon>
    </lineage>
</organism>
<evidence type="ECO:0000313" key="3">
    <source>
        <dbReference type="Proteomes" id="UP000223606"/>
    </source>
</evidence>
<evidence type="ECO:0000313" key="2">
    <source>
        <dbReference type="EMBL" id="SON54576.1"/>
    </source>
</evidence>
<accession>A0A2C9D2T3</accession>
<dbReference type="OrthoDB" id="7875541at2"/>
<keyword evidence="1" id="KW-0472">Membrane</keyword>
<dbReference type="Proteomes" id="UP000223606">
    <property type="component" value="Chromosome 1"/>
</dbReference>
<dbReference type="KEGG" id="hdi:HDIA_1035"/>
<evidence type="ECO:0000256" key="1">
    <source>
        <dbReference type="SAM" id="Phobius"/>
    </source>
</evidence>
<dbReference type="AlphaFoldDB" id="A0A2C9D2T3"/>
<sequence>MASDLIAQLGPLRLPADFAVFGWRDYLAALSIGLLVACLVAALLRPLFASRRDDVARLALELDSFKTLNAGERLYRQAAVLRSLGGDVADVGGEFAVALYGSAPVTDLDALDEKILGHARRRR</sequence>